<comment type="caution">
    <text evidence="2">The sequence shown here is derived from an EMBL/GenBank/DDBJ whole genome shotgun (WGS) entry which is preliminary data.</text>
</comment>
<dbReference type="PANTHER" id="PTHR33112">
    <property type="entry name" value="DOMAIN PROTEIN, PUTATIVE-RELATED"/>
    <property type="match status" value="1"/>
</dbReference>
<feature type="domain" description="Heterokaryon incompatibility" evidence="1">
    <location>
        <begin position="172"/>
        <end position="336"/>
    </location>
</feature>
<organism evidence="2 3">
    <name type="scientific">Oculimacula yallundae</name>
    <dbReference type="NCBI Taxonomy" id="86028"/>
    <lineage>
        <taxon>Eukaryota</taxon>
        <taxon>Fungi</taxon>
        <taxon>Dikarya</taxon>
        <taxon>Ascomycota</taxon>
        <taxon>Pezizomycotina</taxon>
        <taxon>Leotiomycetes</taxon>
        <taxon>Helotiales</taxon>
        <taxon>Ploettnerulaceae</taxon>
        <taxon>Oculimacula</taxon>
    </lineage>
</organism>
<reference evidence="2 3" key="1">
    <citation type="journal article" date="2024" name="Commun. Biol.">
        <title>Comparative genomic analysis of thermophilic fungi reveals convergent evolutionary adaptations and gene losses.</title>
        <authorList>
            <person name="Steindorff A.S."/>
            <person name="Aguilar-Pontes M.V."/>
            <person name="Robinson A.J."/>
            <person name="Andreopoulos B."/>
            <person name="LaButti K."/>
            <person name="Kuo A."/>
            <person name="Mondo S."/>
            <person name="Riley R."/>
            <person name="Otillar R."/>
            <person name="Haridas S."/>
            <person name="Lipzen A."/>
            <person name="Grimwood J."/>
            <person name="Schmutz J."/>
            <person name="Clum A."/>
            <person name="Reid I.D."/>
            <person name="Moisan M.C."/>
            <person name="Butler G."/>
            <person name="Nguyen T.T.M."/>
            <person name="Dewar K."/>
            <person name="Conant G."/>
            <person name="Drula E."/>
            <person name="Henrissat B."/>
            <person name="Hansel C."/>
            <person name="Singer S."/>
            <person name="Hutchinson M.I."/>
            <person name="de Vries R.P."/>
            <person name="Natvig D.O."/>
            <person name="Powell A.J."/>
            <person name="Tsang A."/>
            <person name="Grigoriev I.V."/>
        </authorList>
    </citation>
    <scope>NUCLEOTIDE SEQUENCE [LARGE SCALE GENOMIC DNA]</scope>
    <source>
        <strain evidence="2 3">CBS 494.80</strain>
    </source>
</reference>
<protein>
    <recommendedName>
        <fullName evidence="1">Heterokaryon incompatibility domain-containing protein</fullName>
    </recommendedName>
</protein>
<dbReference type="EMBL" id="JAZHXI010000004">
    <property type="protein sequence ID" value="KAL2071938.1"/>
    <property type="molecule type" value="Genomic_DNA"/>
</dbReference>
<dbReference type="PANTHER" id="PTHR33112:SF9">
    <property type="entry name" value="HETEROKARYON INCOMPATIBILITY DOMAIN-CONTAINING PROTEIN"/>
    <property type="match status" value="1"/>
</dbReference>
<evidence type="ECO:0000313" key="3">
    <source>
        <dbReference type="Proteomes" id="UP001595075"/>
    </source>
</evidence>
<keyword evidence="3" id="KW-1185">Reference proteome</keyword>
<dbReference type="InterPro" id="IPR010730">
    <property type="entry name" value="HET"/>
</dbReference>
<evidence type="ECO:0000259" key="1">
    <source>
        <dbReference type="Pfam" id="PF06985"/>
    </source>
</evidence>
<dbReference type="Proteomes" id="UP001595075">
    <property type="component" value="Unassembled WGS sequence"/>
</dbReference>
<name>A0ABR4CQB3_9HELO</name>
<accession>A0ABR4CQB3</accession>
<evidence type="ECO:0000313" key="2">
    <source>
        <dbReference type="EMBL" id="KAL2071938.1"/>
    </source>
</evidence>
<proteinExistence type="predicted"/>
<dbReference type="Pfam" id="PF06985">
    <property type="entry name" value="HET"/>
    <property type="match status" value="1"/>
</dbReference>
<sequence>MENAREAGTAVCFACLGGHAFEKGGEIALSQLTIASQDGCIICGLLVEIVLKCVPGVTAASGGKILIATPLDIFRIDGTSTILVADSPEAEILAGEDAFFKIMPMRSAPSGYTGSDMAMNRALEWIAECTSSHNLCGDNFPKLLPNRVLDLGSGDVCLEARIVSGGGRSSRYGTLSHCWGQHGNQRVLTRATLHMWQQLFPVSQLPRIYQDAIAVAKRIGLQYLWIDSLCIIQDDKEDWIVESSSMADVYQNSYVTIAATCAVDSAAGMFSTTRPRYRPKAISYRRNGVAAQIYASKCLSHHDHYYASPYSDWIARGSPEGSSDMPLLSRAWVYQERILSPRVLHFMKEELVFECLTESQCECRTVPSAFPPVKNKHALSILQSFGNGSGSEIRRGAQSALQVRWHAIVGEYSRLSMTFEKDRLTALSGIVTQMQTYRKEDYYAGLWSSSFLDDLGWYKSKKDRVPIPKVRAAPSWSWAAVNGAVTYDDSLSVSHSAKVLRIACEEPSSDKSRVCVSGWIEVSGIMCNGMLRASTTGSEALDLRLTPGHNGIHNVYTDHIIDENFEDGGLKISCLALWANSDPQWTGRNVSLLLRKVPNETDTYERIGRVVHWEGGNFSPETPRSRIKII</sequence>
<gene>
    <name evidence="2" type="ORF">VTL71DRAFT_11281</name>
</gene>